<keyword evidence="2" id="KW-0808">Transferase</keyword>
<comment type="caution">
    <text evidence="2">The sequence shown here is derived from an EMBL/GenBank/DDBJ whole genome shotgun (WGS) entry which is preliminary data.</text>
</comment>
<dbReference type="Pfam" id="PF08276">
    <property type="entry name" value="PAN_2"/>
    <property type="match status" value="1"/>
</dbReference>
<dbReference type="GO" id="GO:0004674">
    <property type="term" value="F:protein serine/threonine kinase activity"/>
    <property type="evidence" value="ECO:0007669"/>
    <property type="project" value="UniProtKB-KW"/>
</dbReference>
<keyword evidence="3" id="KW-1185">Reference proteome</keyword>
<dbReference type="Proteomes" id="UP000265520">
    <property type="component" value="Unassembled WGS sequence"/>
</dbReference>
<evidence type="ECO:0000313" key="2">
    <source>
        <dbReference type="EMBL" id="MCI13331.1"/>
    </source>
</evidence>
<protein>
    <submittedName>
        <fullName evidence="2">Serine/threonine protein kinase</fullName>
    </submittedName>
</protein>
<accession>A0A392PMK5</accession>
<evidence type="ECO:0000313" key="3">
    <source>
        <dbReference type="Proteomes" id="UP000265520"/>
    </source>
</evidence>
<proteinExistence type="predicted"/>
<reference evidence="2 3" key="1">
    <citation type="journal article" date="2018" name="Front. Plant Sci.">
        <title>Red Clover (Trifolium pratense) and Zigzag Clover (T. medium) - A Picture of Genomic Similarities and Differences.</title>
        <authorList>
            <person name="Dluhosova J."/>
            <person name="Istvanek J."/>
            <person name="Nedelnik J."/>
            <person name="Repkova J."/>
        </authorList>
    </citation>
    <scope>NUCLEOTIDE SEQUENCE [LARGE SCALE GENOMIC DNA]</scope>
    <source>
        <strain evidence="3">cv. 10/8</strain>
        <tissue evidence="2">Leaf</tissue>
    </source>
</reference>
<dbReference type="InterPro" id="IPR003609">
    <property type="entry name" value="Pan_app"/>
</dbReference>
<dbReference type="AlphaFoldDB" id="A0A392PMK5"/>
<keyword evidence="2" id="KW-0418">Kinase</keyword>
<evidence type="ECO:0000259" key="1">
    <source>
        <dbReference type="Pfam" id="PF08276"/>
    </source>
</evidence>
<sequence length="122" mass="13383">KEGDDIARADLCYGHNTNEGCQKWDEAEMPTCRNPGDKFESKPVYGNPNMVYDITNASYGISDCQAICWSNCSCFGFKSYYDNGTGCVILLSTKGLNIASSGDYVFSILVKNTDHKGINVPN</sequence>
<organism evidence="2 3">
    <name type="scientific">Trifolium medium</name>
    <dbReference type="NCBI Taxonomy" id="97028"/>
    <lineage>
        <taxon>Eukaryota</taxon>
        <taxon>Viridiplantae</taxon>
        <taxon>Streptophyta</taxon>
        <taxon>Embryophyta</taxon>
        <taxon>Tracheophyta</taxon>
        <taxon>Spermatophyta</taxon>
        <taxon>Magnoliopsida</taxon>
        <taxon>eudicotyledons</taxon>
        <taxon>Gunneridae</taxon>
        <taxon>Pentapetalae</taxon>
        <taxon>rosids</taxon>
        <taxon>fabids</taxon>
        <taxon>Fabales</taxon>
        <taxon>Fabaceae</taxon>
        <taxon>Papilionoideae</taxon>
        <taxon>50 kb inversion clade</taxon>
        <taxon>NPAAA clade</taxon>
        <taxon>Hologalegina</taxon>
        <taxon>IRL clade</taxon>
        <taxon>Trifolieae</taxon>
        <taxon>Trifolium</taxon>
    </lineage>
</organism>
<dbReference type="EMBL" id="LXQA010087888">
    <property type="protein sequence ID" value="MCI13331.1"/>
    <property type="molecule type" value="Genomic_DNA"/>
</dbReference>
<feature type="non-terminal residue" evidence="2">
    <location>
        <position position="1"/>
    </location>
</feature>
<feature type="domain" description="Apple" evidence="1">
    <location>
        <begin position="32"/>
        <end position="89"/>
    </location>
</feature>
<keyword evidence="2" id="KW-0723">Serine/threonine-protein kinase</keyword>
<name>A0A392PMK5_9FABA</name>